<comment type="similarity">
    <text evidence="2 11 13">Belongs to the thiolase-like superfamily. Beta-ketoacyl-ACP synthases family.</text>
</comment>
<keyword evidence="9 11" id="KW-0275">Fatty acid biosynthesis</keyword>
<dbReference type="NCBIfam" id="NF005589">
    <property type="entry name" value="PRK07314.1"/>
    <property type="match status" value="1"/>
</dbReference>
<evidence type="ECO:0000256" key="13">
    <source>
        <dbReference type="RuleBase" id="RU003694"/>
    </source>
</evidence>
<dbReference type="PROSITE" id="PS52004">
    <property type="entry name" value="KS3_2"/>
    <property type="match status" value="1"/>
</dbReference>
<evidence type="ECO:0000256" key="7">
    <source>
        <dbReference type="ARBA" id="ARBA00022832"/>
    </source>
</evidence>
<dbReference type="InterPro" id="IPR014030">
    <property type="entry name" value="Ketoacyl_synth_N"/>
</dbReference>
<evidence type="ECO:0000256" key="2">
    <source>
        <dbReference type="ARBA" id="ARBA00008467"/>
    </source>
</evidence>
<keyword evidence="8" id="KW-0443">Lipid metabolism</keyword>
<evidence type="ECO:0000256" key="8">
    <source>
        <dbReference type="ARBA" id="ARBA00023098"/>
    </source>
</evidence>
<accession>A0A523TKP5</accession>
<dbReference type="Proteomes" id="UP000316517">
    <property type="component" value="Unassembled WGS sequence"/>
</dbReference>
<dbReference type="GO" id="GO:0004315">
    <property type="term" value="F:3-oxoacyl-[acyl-carrier-protein] synthase activity"/>
    <property type="evidence" value="ECO:0007669"/>
    <property type="project" value="UniProtKB-EC"/>
</dbReference>
<dbReference type="FunFam" id="3.40.47.10:FF:000018">
    <property type="entry name" value="3-oxoacyl-[acyl-carrier-protein] synthase 2"/>
    <property type="match status" value="1"/>
</dbReference>
<dbReference type="UniPathway" id="UPA00094"/>
<dbReference type="EMBL" id="SOJT01000010">
    <property type="protein sequence ID" value="TET30907.1"/>
    <property type="molecule type" value="Genomic_DNA"/>
</dbReference>
<dbReference type="Pfam" id="PF00109">
    <property type="entry name" value="ketoacyl-synt"/>
    <property type="match status" value="1"/>
</dbReference>
<feature type="domain" description="Ketosynthase family 3 (KS3)" evidence="14">
    <location>
        <begin position="4"/>
        <end position="412"/>
    </location>
</feature>
<protein>
    <recommendedName>
        <fullName evidence="4 11">3-oxoacyl-[acyl-carrier-protein] synthase 2</fullName>
        <ecNumber evidence="3 11">2.3.1.179</ecNumber>
    </recommendedName>
</protein>
<dbReference type="CDD" id="cd00834">
    <property type="entry name" value="KAS_I_II"/>
    <property type="match status" value="1"/>
</dbReference>
<dbReference type="InterPro" id="IPR000794">
    <property type="entry name" value="Beta-ketoacyl_synthase"/>
</dbReference>
<comment type="pathway">
    <text evidence="1 11">Lipid metabolism; fatty acid biosynthesis.</text>
</comment>
<keyword evidence="5 11" id="KW-0444">Lipid biosynthesis</keyword>
<comment type="catalytic activity">
    <reaction evidence="11">
        <text>a fatty acyl-[ACP] + malonyl-[ACP] + H(+) = a 3-oxoacyl-[ACP] + holo-[ACP] + CO2</text>
        <dbReference type="Rhea" id="RHEA:22836"/>
        <dbReference type="Rhea" id="RHEA-COMP:9623"/>
        <dbReference type="Rhea" id="RHEA-COMP:9685"/>
        <dbReference type="Rhea" id="RHEA-COMP:9916"/>
        <dbReference type="Rhea" id="RHEA-COMP:14125"/>
        <dbReference type="ChEBI" id="CHEBI:15378"/>
        <dbReference type="ChEBI" id="CHEBI:16526"/>
        <dbReference type="ChEBI" id="CHEBI:64479"/>
        <dbReference type="ChEBI" id="CHEBI:78449"/>
        <dbReference type="ChEBI" id="CHEBI:78776"/>
        <dbReference type="ChEBI" id="CHEBI:138651"/>
    </reaction>
</comment>
<dbReference type="Gene3D" id="3.40.47.10">
    <property type="match status" value="1"/>
</dbReference>
<comment type="catalytic activity">
    <reaction evidence="11">
        <text>(9Z)-hexadecenoyl-[ACP] + malonyl-[ACP] + H(+) = 3-oxo-(11Z)-octadecenoyl-[ACP] + holo-[ACP] + CO2</text>
        <dbReference type="Rhea" id="RHEA:55040"/>
        <dbReference type="Rhea" id="RHEA-COMP:9623"/>
        <dbReference type="Rhea" id="RHEA-COMP:9685"/>
        <dbReference type="Rhea" id="RHEA-COMP:10800"/>
        <dbReference type="Rhea" id="RHEA-COMP:14074"/>
        <dbReference type="ChEBI" id="CHEBI:15378"/>
        <dbReference type="ChEBI" id="CHEBI:16526"/>
        <dbReference type="ChEBI" id="CHEBI:64479"/>
        <dbReference type="ChEBI" id="CHEBI:78449"/>
        <dbReference type="ChEBI" id="CHEBI:83989"/>
        <dbReference type="ChEBI" id="CHEBI:138538"/>
        <dbReference type="EC" id="2.3.1.179"/>
    </reaction>
</comment>
<dbReference type="PROSITE" id="PS00606">
    <property type="entry name" value="KS3_1"/>
    <property type="match status" value="1"/>
</dbReference>
<evidence type="ECO:0000256" key="5">
    <source>
        <dbReference type="ARBA" id="ARBA00022516"/>
    </source>
</evidence>
<organism evidence="15 16">
    <name type="scientific">Aerophobetes bacterium</name>
    <dbReference type="NCBI Taxonomy" id="2030807"/>
    <lineage>
        <taxon>Bacteria</taxon>
        <taxon>Candidatus Aerophobota</taxon>
    </lineage>
</organism>
<dbReference type="PIRSF" id="PIRSF000447">
    <property type="entry name" value="KAS_II"/>
    <property type="match status" value="1"/>
</dbReference>
<dbReference type="GO" id="GO:0006633">
    <property type="term" value="P:fatty acid biosynthetic process"/>
    <property type="evidence" value="ECO:0007669"/>
    <property type="project" value="UniProtKB-UniPathway"/>
</dbReference>
<dbReference type="SUPFAM" id="SSF53901">
    <property type="entry name" value="Thiolase-like"/>
    <property type="match status" value="1"/>
</dbReference>
<dbReference type="AlphaFoldDB" id="A0A523TKP5"/>
<dbReference type="Pfam" id="PF02801">
    <property type="entry name" value="Ketoacyl-synt_C"/>
    <property type="match status" value="1"/>
</dbReference>
<keyword evidence="6 11" id="KW-0808">Transferase</keyword>
<name>A0A523TKP5_UNCAE</name>
<dbReference type="InterPro" id="IPR017568">
    <property type="entry name" value="3-oxoacyl-ACP_synth-2"/>
</dbReference>
<comment type="function">
    <text evidence="11">Involved in the type II fatty acid elongation cycle. Catalyzes the elongation of a wide range of acyl-ACP by the addition of two carbons from malonyl-ACP to an acyl acceptor. Can efficiently catalyze the conversion of palmitoleoyl-ACP (cis-hexadec-9-enoyl-ACP) to cis-vaccenoyl-ACP (cis-octadec-11-enoyl-ACP), an essential step in the thermal regulation of fatty acid composition.</text>
</comment>
<evidence type="ECO:0000256" key="11">
    <source>
        <dbReference type="PIRNR" id="PIRNR000447"/>
    </source>
</evidence>
<evidence type="ECO:0000313" key="16">
    <source>
        <dbReference type="Proteomes" id="UP000316517"/>
    </source>
</evidence>
<sequence length="417" mass="45334">MVFRRRVVVTGLGVVSPLGIGKEKLQKNIIAGKSGIKPITRFDASLYPCKLAGEVRDFDPLNYVSEREANRTERCSRFALAAAQMAMEDAGMTEKDIEPEKTATSFGTTIGGLGFSLEQYDSMIEKGPLYIHPHTSSMILPNSLSSYVAIAWNAQGPSKTFSSACTSSFDAISYGFDLIKAGRADVVLAGGSETPLFPMFFSSLSLSKILSERGQDNGRTPRPFDAERDGTILSEGAGVLILEDYHRSMARGAKIYAEIIGYGFSCDAYRIRAPHPEARGIREAMQRALLSSKINPEKIDYIQAHGTGTKIGDVLETQAIKELFGQHAYRVKVSAIKSMLGHLMGACGVVELCASLICLSAGMVPPTINYEHRDPQCDLDYVSNMARRAKVDYFMANCFGFGGKNGALILENVDSSI</sequence>
<dbReference type="PANTHER" id="PTHR11712:SF336">
    <property type="entry name" value="3-OXOACYL-[ACYL-CARRIER-PROTEIN] SYNTHASE, MITOCHONDRIAL"/>
    <property type="match status" value="1"/>
</dbReference>
<feature type="active site" description="For beta-ketoacyl synthase activity" evidence="12">
    <location>
        <position position="165"/>
    </location>
</feature>
<dbReference type="PANTHER" id="PTHR11712">
    <property type="entry name" value="POLYKETIDE SYNTHASE-RELATED"/>
    <property type="match status" value="1"/>
</dbReference>
<evidence type="ECO:0000256" key="4">
    <source>
        <dbReference type="ARBA" id="ARBA00014657"/>
    </source>
</evidence>
<keyword evidence="10 11" id="KW-0012">Acyltransferase</keyword>
<evidence type="ECO:0000256" key="6">
    <source>
        <dbReference type="ARBA" id="ARBA00022679"/>
    </source>
</evidence>
<proteinExistence type="inferred from homology"/>
<dbReference type="InterPro" id="IPR014031">
    <property type="entry name" value="Ketoacyl_synth_C"/>
</dbReference>
<dbReference type="InterPro" id="IPR020841">
    <property type="entry name" value="PKS_Beta-ketoAc_synthase_dom"/>
</dbReference>
<gene>
    <name evidence="15" type="ORF">E3J68_00190</name>
</gene>
<dbReference type="InterPro" id="IPR018201">
    <property type="entry name" value="Ketoacyl_synth_AS"/>
</dbReference>
<evidence type="ECO:0000256" key="10">
    <source>
        <dbReference type="ARBA" id="ARBA00023315"/>
    </source>
</evidence>
<evidence type="ECO:0000256" key="3">
    <source>
        <dbReference type="ARBA" id="ARBA00012356"/>
    </source>
</evidence>
<reference evidence="15 16" key="1">
    <citation type="submission" date="2019-03" db="EMBL/GenBank/DDBJ databases">
        <title>Metabolic potential of uncultured bacteria and archaea associated with petroleum seepage in deep-sea sediments.</title>
        <authorList>
            <person name="Dong X."/>
            <person name="Hubert C."/>
        </authorList>
    </citation>
    <scope>NUCLEOTIDE SEQUENCE [LARGE SCALE GENOMIC DNA]</scope>
    <source>
        <strain evidence="15">E44_bin3</strain>
    </source>
</reference>
<comment type="caution">
    <text evidence="15">The sequence shown here is derived from an EMBL/GenBank/DDBJ whole genome shotgun (WGS) entry which is preliminary data.</text>
</comment>
<dbReference type="EC" id="2.3.1.179" evidence="3 11"/>
<dbReference type="InterPro" id="IPR016039">
    <property type="entry name" value="Thiolase-like"/>
</dbReference>
<evidence type="ECO:0000256" key="12">
    <source>
        <dbReference type="PIRSR" id="PIRSR000447-1"/>
    </source>
</evidence>
<keyword evidence="7" id="KW-0276">Fatty acid metabolism</keyword>
<dbReference type="SMART" id="SM00825">
    <property type="entry name" value="PKS_KS"/>
    <property type="match status" value="1"/>
</dbReference>
<evidence type="ECO:0000256" key="1">
    <source>
        <dbReference type="ARBA" id="ARBA00005194"/>
    </source>
</evidence>
<evidence type="ECO:0000259" key="14">
    <source>
        <dbReference type="PROSITE" id="PS52004"/>
    </source>
</evidence>
<evidence type="ECO:0000313" key="15">
    <source>
        <dbReference type="EMBL" id="TET30907.1"/>
    </source>
</evidence>
<evidence type="ECO:0000256" key="9">
    <source>
        <dbReference type="ARBA" id="ARBA00023160"/>
    </source>
</evidence>